<name>A0A5M8QZI7_9BACT</name>
<keyword evidence="3" id="KW-1185">Reference proteome</keyword>
<feature type="domain" description="HTH LytTR-type" evidence="1">
    <location>
        <begin position="19"/>
        <end position="119"/>
    </location>
</feature>
<protein>
    <submittedName>
        <fullName evidence="2">LytTR family transcriptional regulator</fullName>
    </submittedName>
</protein>
<accession>A0A5M8QZI7</accession>
<sequence length="125" mass="14155">MNPFSRVITLAGSNTANLVPVYTPGKVLWLAAHEITHLQGEGNYTYIHTRQGKRHIVSKTLKNVQEILCADFLRVHKSYVINPEYITARLDADMLLMSCGHKVPIARRRIREVQERISIGYLAVG</sequence>
<proteinExistence type="predicted"/>
<dbReference type="EMBL" id="VBSN01000027">
    <property type="protein sequence ID" value="KAA6440808.1"/>
    <property type="molecule type" value="Genomic_DNA"/>
</dbReference>
<gene>
    <name evidence="2" type="ORF">FEM33_06970</name>
</gene>
<evidence type="ECO:0000313" key="3">
    <source>
        <dbReference type="Proteomes" id="UP000323994"/>
    </source>
</evidence>
<dbReference type="InterPro" id="IPR007492">
    <property type="entry name" value="LytTR_DNA-bd_dom"/>
</dbReference>
<organism evidence="2 3">
    <name type="scientific">Dyadobacter flavalbus</name>
    <dbReference type="NCBI Taxonomy" id="2579942"/>
    <lineage>
        <taxon>Bacteria</taxon>
        <taxon>Pseudomonadati</taxon>
        <taxon>Bacteroidota</taxon>
        <taxon>Cytophagia</taxon>
        <taxon>Cytophagales</taxon>
        <taxon>Spirosomataceae</taxon>
        <taxon>Dyadobacter</taxon>
    </lineage>
</organism>
<reference evidence="2 3" key="1">
    <citation type="submission" date="2019-05" db="EMBL/GenBank/DDBJ databases">
        <authorList>
            <person name="Qu J.-H."/>
        </authorList>
    </citation>
    <scope>NUCLEOTIDE SEQUENCE [LARGE SCALE GENOMIC DNA]</scope>
    <source>
        <strain evidence="2 3">NS28</strain>
    </source>
</reference>
<comment type="caution">
    <text evidence="2">The sequence shown here is derived from an EMBL/GenBank/DDBJ whole genome shotgun (WGS) entry which is preliminary data.</text>
</comment>
<evidence type="ECO:0000313" key="2">
    <source>
        <dbReference type="EMBL" id="KAA6440808.1"/>
    </source>
</evidence>
<dbReference type="Gene3D" id="2.40.50.1020">
    <property type="entry name" value="LytTr DNA-binding domain"/>
    <property type="match status" value="1"/>
</dbReference>
<dbReference type="PANTHER" id="PTHR37299:SF1">
    <property type="entry name" value="STAGE 0 SPORULATION PROTEIN A HOMOLOG"/>
    <property type="match status" value="1"/>
</dbReference>
<dbReference type="PROSITE" id="PS50930">
    <property type="entry name" value="HTH_LYTTR"/>
    <property type="match status" value="1"/>
</dbReference>
<dbReference type="GO" id="GO:0000156">
    <property type="term" value="F:phosphorelay response regulator activity"/>
    <property type="evidence" value="ECO:0007669"/>
    <property type="project" value="InterPro"/>
</dbReference>
<dbReference type="Pfam" id="PF04397">
    <property type="entry name" value="LytTR"/>
    <property type="match status" value="1"/>
</dbReference>
<evidence type="ECO:0000259" key="1">
    <source>
        <dbReference type="PROSITE" id="PS50930"/>
    </source>
</evidence>
<dbReference type="AlphaFoldDB" id="A0A5M8QZI7"/>
<dbReference type="PANTHER" id="PTHR37299">
    <property type="entry name" value="TRANSCRIPTIONAL REGULATOR-RELATED"/>
    <property type="match status" value="1"/>
</dbReference>
<dbReference type="GO" id="GO:0003677">
    <property type="term" value="F:DNA binding"/>
    <property type="evidence" value="ECO:0007669"/>
    <property type="project" value="InterPro"/>
</dbReference>
<dbReference type="OrthoDB" id="1430683at2"/>
<dbReference type="InterPro" id="IPR046947">
    <property type="entry name" value="LytR-like"/>
</dbReference>
<dbReference type="Proteomes" id="UP000323994">
    <property type="component" value="Unassembled WGS sequence"/>
</dbReference>
<dbReference type="SMART" id="SM00850">
    <property type="entry name" value="LytTR"/>
    <property type="match status" value="1"/>
</dbReference>